<proteinExistence type="predicted"/>
<sequence>MKVITAYCNLRADRCLVNGEVVAERDPASEDSWFKQIYKKHALAYPKFYKMDVLSQAGYLASELIKKANPGLVDAYADDEIALIFANATSSAETDRRFKQSYEEAGTPSPSLFVYTLPNIVLGEIAIANKWYGENMFAVLPKFAPGFYLDYGQILSSSGSRALLCGWLEVTATGTDVFLFMVEERETGPAFSHDNLLQLSQAREAAAI</sequence>
<organism evidence="1 2">
    <name type="scientific">Dyadobacter beijingensis</name>
    <dbReference type="NCBI Taxonomy" id="365489"/>
    <lineage>
        <taxon>Bacteria</taxon>
        <taxon>Pseudomonadati</taxon>
        <taxon>Bacteroidota</taxon>
        <taxon>Cytophagia</taxon>
        <taxon>Cytophagales</taxon>
        <taxon>Spirosomataceae</taxon>
        <taxon>Dyadobacter</taxon>
    </lineage>
</organism>
<protein>
    <recommendedName>
        <fullName evidence="3">3-oxoacyl-ACP synthase</fullName>
    </recommendedName>
</protein>
<evidence type="ECO:0000313" key="1">
    <source>
        <dbReference type="EMBL" id="GGN05594.1"/>
    </source>
</evidence>
<gene>
    <name evidence="1" type="ORF">GCM10010967_46020</name>
</gene>
<dbReference type="RefSeq" id="WP_019941224.1">
    <property type="nucleotide sequence ID" value="NZ_BMLI01000002.1"/>
</dbReference>
<dbReference type="Proteomes" id="UP000632339">
    <property type="component" value="Unassembled WGS sequence"/>
</dbReference>
<reference evidence="2" key="1">
    <citation type="journal article" date="2019" name="Int. J. Syst. Evol. Microbiol.">
        <title>The Global Catalogue of Microorganisms (GCM) 10K type strain sequencing project: providing services to taxonomists for standard genome sequencing and annotation.</title>
        <authorList>
            <consortium name="The Broad Institute Genomics Platform"/>
            <consortium name="The Broad Institute Genome Sequencing Center for Infectious Disease"/>
            <person name="Wu L."/>
            <person name="Ma J."/>
        </authorList>
    </citation>
    <scope>NUCLEOTIDE SEQUENCE [LARGE SCALE GENOMIC DNA]</scope>
    <source>
        <strain evidence="2">CGMCC 1.6375</strain>
    </source>
</reference>
<comment type="caution">
    <text evidence="1">The sequence shown here is derived from an EMBL/GenBank/DDBJ whole genome shotgun (WGS) entry which is preliminary data.</text>
</comment>
<name>A0ABQ2IBP6_9BACT</name>
<keyword evidence="2" id="KW-1185">Reference proteome</keyword>
<evidence type="ECO:0000313" key="2">
    <source>
        <dbReference type="Proteomes" id="UP000632339"/>
    </source>
</evidence>
<evidence type="ECO:0008006" key="3">
    <source>
        <dbReference type="Google" id="ProtNLM"/>
    </source>
</evidence>
<dbReference type="EMBL" id="BMLI01000002">
    <property type="protein sequence ID" value="GGN05594.1"/>
    <property type="molecule type" value="Genomic_DNA"/>
</dbReference>
<accession>A0ABQ2IBP6</accession>